<gene>
    <name evidence="3" type="primary">LOC105987447</name>
</gene>
<dbReference type="KEGG" id="dord:105987447"/>
<reference evidence="3" key="1">
    <citation type="submission" date="2025-08" db="UniProtKB">
        <authorList>
            <consortium name="RefSeq"/>
        </authorList>
    </citation>
    <scope>IDENTIFICATION</scope>
    <source>
        <tissue evidence="3">Kidney</tissue>
    </source>
</reference>
<keyword evidence="2" id="KW-1185">Reference proteome</keyword>
<evidence type="ECO:0000313" key="3">
    <source>
        <dbReference type="RefSeq" id="XP_012874164.1"/>
    </source>
</evidence>
<proteinExistence type="predicted"/>
<evidence type="ECO:0000313" key="2">
    <source>
        <dbReference type="Proteomes" id="UP000081671"/>
    </source>
</evidence>
<accession>A0A1S3FDP0</accession>
<organism evidence="2 3">
    <name type="scientific">Dipodomys ordii</name>
    <name type="common">Ord's kangaroo rat</name>
    <dbReference type="NCBI Taxonomy" id="10020"/>
    <lineage>
        <taxon>Eukaryota</taxon>
        <taxon>Metazoa</taxon>
        <taxon>Chordata</taxon>
        <taxon>Craniata</taxon>
        <taxon>Vertebrata</taxon>
        <taxon>Euteleostomi</taxon>
        <taxon>Mammalia</taxon>
        <taxon>Eutheria</taxon>
        <taxon>Euarchontoglires</taxon>
        <taxon>Glires</taxon>
        <taxon>Rodentia</taxon>
        <taxon>Castorimorpha</taxon>
        <taxon>Heteromyidae</taxon>
        <taxon>Dipodomyinae</taxon>
        <taxon>Dipodomys</taxon>
    </lineage>
</organism>
<dbReference type="RefSeq" id="XP_012874164.1">
    <property type="nucleotide sequence ID" value="XM_013018710.1"/>
</dbReference>
<feature type="region of interest" description="Disordered" evidence="1">
    <location>
        <begin position="1"/>
        <end position="31"/>
    </location>
</feature>
<feature type="compositionally biased region" description="Basic and acidic residues" evidence="1">
    <location>
        <begin position="12"/>
        <end position="23"/>
    </location>
</feature>
<evidence type="ECO:0000256" key="1">
    <source>
        <dbReference type="SAM" id="MobiDB-lite"/>
    </source>
</evidence>
<name>A0A1S3FDP0_DIPOR</name>
<dbReference type="AlphaFoldDB" id="A0A1S3FDP0"/>
<dbReference type="InParanoid" id="A0A1S3FDP0"/>
<sequence length="259" mass="28912">MAEAAEPSGEPQRADSKTQHSAEKFLGSLPRRDPRSVLRVSQLLLRAIGEHKGLTLAVLKRELGNAGYLVRKKPGRSSGDWGKPEVRGTLLRVSGSEAAGYFKVCKIPKGRKKSSRPKQEEANRWRRIRPEALPRRRHTHRQAAKKAREVWRCNSKVTVKTRRVKAKARGSVRVRAKEEVRAKVMDESRGRASKEDTGPERRLSAKVREERKPEPEKPGKKPIQKSSAVKSDCSGPGQGKVRSKSSVKSDSPRNAAENP</sequence>
<dbReference type="GeneID" id="105987447"/>
<dbReference type="OrthoDB" id="9451724at2759"/>
<protein>
    <submittedName>
        <fullName evidence="3">Testis-specific H1 histone</fullName>
    </submittedName>
</protein>
<feature type="compositionally biased region" description="Basic and acidic residues" evidence="1">
    <location>
        <begin position="175"/>
        <end position="219"/>
    </location>
</feature>
<dbReference type="Proteomes" id="UP000081671">
    <property type="component" value="Unplaced"/>
</dbReference>
<feature type="compositionally biased region" description="Basic residues" evidence="1">
    <location>
        <begin position="160"/>
        <end position="174"/>
    </location>
</feature>
<feature type="region of interest" description="Disordered" evidence="1">
    <location>
        <begin position="160"/>
        <end position="259"/>
    </location>
</feature>